<dbReference type="SUPFAM" id="SSF48403">
    <property type="entry name" value="Ankyrin repeat"/>
    <property type="match status" value="1"/>
</dbReference>
<dbReference type="AlphaFoldDB" id="A0A6S7HDW3"/>
<dbReference type="PROSITE" id="PS50088">
    <property type="entry name" value="ANK_REPEAT"/>
    <property type="match status" value="2"/>
</dbReference>
<organism evidence="1 2">
    <name type="scientific">Paramuricea clavata</name>
    <name type="common">Red gorgonian</name>
    <name type="synonym">Violescent sea-whip</name>
    <dbReference type="NCBI Taxonomy" id="317549"/>
    <lineage>
        <taxon>Eukaryota</taxon>
        <taxon>Metazoa</taxon>
        <taxon>Cnidaria</taxon>
        <taxon>Anthozoa</taxon>
        <taxon>Octocorallia</taxon>
        <taxon>Malacalcyonacea</taxon>
        <taxon>Plexauridae</taxon>
        <taxon>Paramuricea</taxon>
    </lineage>
</organism>
<proteinExistence type="predicted"/>
<dbReference type="OrthoDB" id="539213at2759"/>
<dbReference type="PANTHER" id="PTHR24184:SF11">
    <property type="entry name" value="ANKYRIN REPEAT AND SOCS BOX CONTAINING 3"/>
    <property type="match status" value="1"/>
</dbReference>
<dbReference type="Pfam" id="PF12796">
    <property type="entry name" value="Ank_2"/>
    <property type="match status" value="1"/>
</dbReference>
<dbReference type="Proteomes" id="UP001152795">
    <property type="component" value="Unassembled WGS sequence"/>
</dbReference>
<dbReference type="PANTHER" id="PTHR24184">
    <property type="entry name" value="SI:CH211-189E2.2"/>
    <property type="match status" value="1"/>
</dbReference>
<keyword evidence="2" id="KW-1185">Reference proteome</keyword>
<comment type="caution">
    <text evidence="1">The sequence shown here is derived from an EMBL/GenBank/DDBJ whole genome shotgun (WGS) entry which is preliminary data.</text>
</comment>
<accession>A0A6S7HDW3</accession>
<dbReference type="EMBL" id="CACRXK020004088">
    <property type="protein sequence ID" value="CAB4001447.1"/>
    <property type="molecule type" value="Genomic_DNA"/>
</dbReference>
<evidence type="ECO:0000313" key="1">
    <source>
        <dbReference type="EMBL" id="CAB4001447.1"/>
    </source>
</evidence>
<reference evidence="1" key="1">
    <citation type="submission" date="2020-04" db="EMBL/GenBank/DDBJ databases">
        <authorList>
            <person name="Alioto T."/>
            <person name="Alioto T."/>
            <person name="Gomez Garrido J."/>
        </authorList>
    </citation>
    <scope>NUCLEOTIDE SEQUENCE</scope>
    <source>
        <strain evidence="1">A484AB</strain>
    </source>
</reference>
<dbReference type="PROSITE" id="PS50297">
    <property type="entry name" value="ANK_REP_REGION"/>
    <property type="match status" value="2"/>
</dbReference>
<dbReference type="InterPro" id="IPR002110">
    <property type="entry name" value="Ankyrin_rpt"/>
</dbReference>
<keyword evidence="1" id="KW-0647">Proteasome</keyword>
<protein>
    <submittedName>
        <fullName evidence="1">26S proteasome non-ATPase regulatory subunit 10</fullName>
    </submittedName>
</protein>
<name>A0A6S7HDW3_PARCT</name>
<dbReference type="SMART" id="SM00248">
    <property type="entry name" value="ANK"/>
    <property type="match status" value="3"/>
</dbReference>
<sequence>MDIVVVSDVEVCNLAFNGRLAELQDKIAQITRQLNTTDQDGKVALHYAIEAVVMEQIDIDVCENIVEFLLDRGANPNVTDRNGQTPLMLAVWTGMQKVVSLLVDHFSFLIGDHLNIVDSDGRSALIYAVKTYSPDPQIVAALVHLSHTCRLNRPLTRRDVLLRDNDGRTALSYAAEPRCPIEIGLMILDFYLIPVCLITCGPSC</sequence>
<gene>
    <name evidence="1" type="ORF">PACLA_8A022295</name>
</gene>
<evidence type="ECO:0000313" key="2">
    <source>
        <dbReference type="Proteomes" id="UP001152795"/>
    </source>
</evidence>
<dbReference type="InterPro" id="IPR036770">
    <property type="entry name" value="Ankyrin_rpt-contain_sf"/>
</dbReference>
<dbReference type="Gene3D" id="1.25.40.20">
    <property type="entry name" value="Ankyrin repeat-containing domain"/>
    <property type="match status" value="1"/>
</dbReference>
<dbReference type="GO" id="GO:0000502">
    <property type="term" value="C:proteasome complex"/>
    <property type="evidence" value="ECO:0007669"/>
    <property type="project" value="UniProtKB-KW"/>
</dbReference>